<gene>
    <name evidence="2" type="ORF">UFOPK1826_01138</name>
</gene>
<proteinExistence type="predicted"/>
<dbReference type="SUPFAM" id="SSF56601">
    <property type="entry name" value="beta-lactamase/transpeptidase-like"/>
    <property type="match status" value="1"/>
</dbReference>
<dbReference type="PANTHER" id="PTHR43283">
    <property type="entry name" value="BETA-LACTAMASE-RELATED"/>
    <property type="match status" value="1"/>
</dbReference>
<organism evidence="2">
    <name type="scientific">freshwater metagenome</name>
    <dbReference type="NCBI Taxonomy" id="449393"/>
    <lineage>
        <taxon>unclassified sequences</taxon>
        <taxon>metagenomes</taxon>
        <taxon>ecological metagenomes</taxon>
    </lineage>
</organism>
<reference evidence="2" key="1">
    <citation type="submission" date="2020-05" db="EMBL/GenBank/DDBJ databases">
        <authorList>
            <person name="Chiriac C."/>
            <person name="Salcher M."/>
            <person name="Ghai R."/>
            <person name="Kavagutti S V."/>
        </authorList>
    </citation>
    <scope>NUCLEOTIDE SEQUENCE</scope>
</reference>
<sequence>MFRYGFRVVALAAVVFIGYSNFPLTASNSASDTPRQSVGANPKYAALAAEVGAQSASCMVVQEGKTIVGEWYWGDRTPQTLSEGFSTMKSVTATLIGIAQTQKKLNIDQKASDFIKEWKGTASESITIRQLLSMTSGRREVLNGNPLADNELIAINIGQETTPGSEWRYTNTTLQVLETVLERAVGGSVKSFAKENLLTPLGMKSKFSEDGGSNMFMFAFWETSCRDLAKLVQLYLQNGKWNNKQILSAEFVNDARTSSSALNQNYGLLWWLNRAGTTKSTSANAQTRIGPRHQNAPLDMFEAVGACGQSAMGFPTQNLIITFMRTKTLFGALGCGSDSQTSALNKMGSRVFELVK</sequence>
<accession>A0A6J6HAJ3</accession>
<dbReference type="Pfam" id="PF00144">
    <property type="entry name" value="Beta-lactamase"/>
    <property type="match status" value="1"/>
</dbReference>
<dbReference type="Gene3D" id="3.40.710.10">
    <property type="entry name" value="DD-peptidase/beta-lactamase superfamily"/>
    <property type="match status" value="1"/>
</dbReference>
<evidence type="ECO:0000259" key="1">
    <source>
        <dbReference type="Pfam" id="PF00144"/>
    </source>
</evidence>
<dbReference type="InterPro" id="IPR050789">
    <property type="entry name" value="Diverse_Enzym_Activities"/>
</dbReference>
<dbReference type="EMBL" id="CAEZUN010000154">
    <property type="protein sequence ID" value="CAB4608869.1"/>
    <property type="molecule type" value="Genomic_DNA"/>
</dbReference>
<protein>
    <submittedName>
        <fullName evidence="2">Unannotated protein</fullName>
    </submittedName>
</protein>
<evidence type="ECO:0000313" key="2">
    <source>
        <dbReference type="EMBL" id="CAB4608869.1"/>
    </source>
</evidence>
<feature type="domain" description="Beta-lactamase-related" evidence="1">
    <location>
        <begin position="47"/>
        <end position="327"/>
    </location>
</feature>
<dbReference type="InterPro" id="IPR001466">
    <property type="entry name" value="Beta-lactam-related"/>
</dbReference>
<dbReference type="InterPro" id="IPR012338">
    <property type="entry name" value="Beta-lactam/transpept-like"/>
</dbReference>
<dbReference type="PANTHER" id="PTHR43283:SF7">
    <property type="entry name" value="BETA-LACTAMASE-RELATED DOMAIN-CONTAINING PROTEIN"/>
    <property type="match status" value="1"/>
</dbReference>
<dbReference type="AlphaFoldDB" id="A0A6J6HAJ3"/>
<name>A0A6J6HAJ3_9ZZZZ</name>